<organism evidence="1 2">
    <name type="scientific">Streblomastix strix</name>
    <dbReference type="NCBI Taxonomy" id="222440"/>
    <lineage>
        <taxon>Eukaryota</taxon>
        <taxon>Metamonada</taxon>
        <taxon>Preaxostyla</taxon>
        <taxon>Oxymonadida</taxon>
        <taxon>Streblomastigidae</taxon>
        <taxon>Streblomastix</taxon>
    </lineage>
</organism>
<reference evidence="1 2" key="1">
    <citation type="submission" date="2019-03" db="EMBL/GenBank/DDBJ databases">
        <title>Single cell metagenomics reveals metabolic interactions within the superorganism composed of flagellate Streblomastix strix and complex community of Bacteroidetes bacteria on its surface.</title>
        <authorList>
            <person name="Treitli S.C."/>
            <person name="Kolisko M."/>
            <person name="Husnik F."/>
            <person name="Keeling P."/>
            <person name="Hampl V."/>
        </authorList>
    </citation>
    <scope>NUCLEOTIDE SEQUENCE [LARGE SCALE GENOMIC DNA]</scope>
    <source>
        <strain evidence="1">ST1C</strain>
    </source>
</reference>
<evidence type="ECO:0000313" key="2">
    <source>
        <dbReference type="Proteomes" id="UP000324800"/>
    </source>
</evidence>
<dbReference type="Proteomes" id="UP000324800">
    <property type="component" value="Unassembled WGS sequence"/>
</dbReference>
<dbReference type="EMBL" id="SNRW01002089">
    <property type="protein sequence ID" value="KAA6393947.1"/>
    <property type="molecule type" value="Genomic_DNA"/>
</dbReference>
<protein>
    <recommendedName>
        <fullName evidence="3">F-box domain-containing protein</fullName>
    </recommendedName>
</protein>
<accession>A0A5J4WG88</accession>
<dbReference type="OrthoDB" id="61110at2759"/>
<proteinExistence type="predicted"/>
<gene>
    <name evidence="1" type="ORF">EZS28_010530</name>
</gene>
<name>A0A5J4WG88_9EUKA</name>
<dbReference type="AlphaFoldDB" id="A0A5J4WG88"/>
<feature type="non-terminal residue" evidence="1">
    <location>
        <position position="253"/>
    </location>
</feature>
<sequence>MALPQDYNVINKFPGLGHNVLIEIISELNDLHDIRQLLTVSQMTYNVIYHERFIHTLEAILFKNVSKRALIFEHQQQFIDIINPDLPEEVKNKRDIQILDLGAEQKGNVSILQKRIVKMTDISKHLAPDSQILFIPHAVIYINGLKQLKAQLCISNFDKTPEHIIKSEEWFKTFQLPPDNLTFEDVESQGFFALAKTEEGKLWSKGFRDDGSWDDTNPEVWRENPHFNYKGGLIPSSLGPSKIRQFCIEGNRA</sequence>
<evidence type="ECO:0000313" key="1">
    <source>
        <dbReference type="EMBL" id="KAA6393947.1"/>
    </source>
</evidence>
<evidence type="ECO:0008006" key="3">
    <source>
        <dbReference type="Google" id="ProtNLM"/>
    </source>
</evidence>
<comment type="caution">
    <text evidence="1">The sequence shown here is derived from an EMBL/GenBank/DDBJ whole genome shotgun (WGS) entry which is preliminary data.</text>
</comment>